<sequence>MRRLRRTLEGIKKALTNIFDKVVEGTNGQKNQPCLDLDMVSDSDHPMSPKKRGCIPASKLQQITNGSSEFQGLPTVSLGLDVVINTLPSSCTPPHLHFQAGNQSHRQCSGLLGEGLHQGRSNNNHDSGCFGMIIQLVGVQQPICNKATTPLPTSELMAIRGSIVVESSTTSNWSVLGM</sequence>
<accession>A0AAN9SZR8</accession>
<protein>
    <submittedName>
        <fullName evidence="1">Uncharacterized protein</fullName>
    </submittedName>
</protein>
<organism evidence="1 2">
    <name type="scientific">Psophocarpus tetragonolobus</name>
    <name type="common">Winged bean</name>
    <name type="synonym">Dolichos tetragonolobus</name>
    <dbReference type="NCBI Taxonomy" id="3891"/>
    <lineage>
        <taxon>Eukaryota</taxon>
        <taxon>Viridiplantae</taxon>
        <taxon>Streptophyta</taxon>
        <taxon>Embryophyta</taxon>
        <taxon>Tracheophyta</taxon>
        <taxon>Spermatophyta</taxon>
        <taxon>Magnoliopsida</taxon>
        <taxon>eudicotyledons</taxon>
        <taxon>Gunneridae</taxon>
        <taxon>Pentapetalae</taxon>
        <taxon>rosids</taxon>
        <taxon>fabids</taxon>
        <taxon>Fabales</taxon>
        <taxon>Fabaceae</taxon>
        <taxon>Papilionoideae</taxon>
        <taxon>50 kb inversion clade</taxon>
        <taxon>NPAAA clade</taxon>
        <taxon>indigoferoid/millettioid clade</taxon>
        <taxon>Phaseoleae</taxon>
        <taxon>Psophocarpus</taxon>
    </lineage>
</organism>
<reference evidence="1 2" key="1">
    <citation type="submission" date="2024-01" db="EMBL/GenBank/DDBJ databases">
        <title>The genomes of 5 underutilized Papilionoideae crops provide insights into root nodulation and disease resistanc.</title>
        <authorList>
            <person name="Jiang F."/>
        </authorList>
    </citation>
    <scope>NUCLEOTIDE SEQUENCE [LARGE SCALE GENOMIC DNA]</scope>
    <source>
        <strain evidence="1">DUOXIRENSHENG_FW03</strain>
        <tissue evidence="1">Leaves</tissue>
    </source>
</reference>
<keyword evidence="2" id="KW-1185">Reference proteome</keyword>
<proteinExistence type="predicted"/>
<evidence type="ECO:0000313" key="1">
    <source>
        <dbReference type="EMBL" id="KAK7411516.1"/>
    </source>
</evidence>
<dbReference type="Proteomes" id="UP001386955">
    <property type="component" value="Unassembled WGS sequence"/>
</dbReference>
<dbReference type="EMBL" id="JAYMYS010000001">
    <property type="protein sequence ID" value="KAK7411516.1"/>
    <property type="molecule type" value="Genomic_DNA"/>
</dbReference>
<gene>
    <name evidence="1" type="ORF">VNO78_02950</name>
</gene>
<comment type="caution">
    <text evidence="1">The sequence shown here is derived from an EMBL/GenBank/DDBJ whole genome shotgun (WGS) entry which is preliminary data.</text>
</comment>
<name>A0AAN9SZR8_PSOTE</name>
<dbReference type="AlphaFoldDB" id="A0AAN9SZR8"/>
<evidence type="ECO:0000313" key="2">
    <source>
        <dbReference type="Proteomes" id="UP001386955"/>
    </source>
</evidence>